<protein>
    <submittedName>
        <fullName evidence="1">Uncharacterized protein</fullName>
    </submittedName>
</protein>
<dbReference type="EMBL" id="HM236456">
    <property type="protein sequence ID" value="ADR67037.1"/>
    <property type="molecule type" value="Genomic_DNA"/>
</dbReference>
<sequence length="537" mass="61475">MHVFINDKDARRSWLLGAITTGNDRGALSAVGRLLDEFNDEECIDTVKDILTKKKYNYYSEIDIKNRLIEIVPKDPVVKQWVMNSFEEIDSLSLSSIAIGYEDNTTVREKILNALCPIHSYARTEIFRIIREHLMPSESIMRVTSSIFVETKPLIRTSGLIARCIAIQHYPDDFLLFKQMLCKELASVGMVYEMRRRSAFAALLFLKEYDYCAEYLSREQGSSMHWLFDHKHEDILSARILFESWDALKNNKYFSNKDVKISWSNFIHDGTARGSLNDSSSRGQLVACLKNMSIKEHNSQSLFLMADLLPASNELRDCLVEIMSQQGNISYYVEEEKIAIAQSIYAEQFHGDAEAYNALEEIWKSLKLDEDIHSEYLFNVLYALAVGWPNSKLIQAYVQITEQPKVFLHIALILCGVTGDLERAQECIDAIIKEALHVNHPFLSLYIEALNKWSYTESADILLQKFLKGEMSSHFITALKLLTSTGRASEEFRLNMVGYFNNQFNSDAIINEGVDIFNGEVVSVIQIIVDECMLMTL</sequence>
<dbReference type="AlphaFoldDB" id="E5F8X5"/>
<evidence type="ECO:0000313" key="1">
    <source>
        <dbReference type="EMBL" id="ADR67037.1"/>
    </source>
</evidence>
<accession>E5F8X5</accession>
<name>E5F8X5_KLEPN</name>
<organism evidence="1">
    <name type="scientific">Klebsiella pneumoniae subsp. pneumoniae</name>
    <dbReference type="NCBI Taxonomy" id="72407"/>
    <lineage>
        <taxon>Bacteria</taxon>
        <taxon>Pseudomonadati</taxon>
        <taxon>Pseudomonadota</taxon>
        <taxon>Gammaproteobacteria</taxon>
        <taxon>Enterobacterales</taxon>
        <taxon>Enterobacteriaceae</taxon>
        <taxon>Klebsiella/Raoultella group</taxon>
        <taxon>Klebsiella</taxon>
        <taxon>Klebsiella pneumoniae complex</taxon>
    </lineage>
</organism>
<reference evidence="1" key="1">
    <citation type="journal article" date="2011" name="J. Microbiol. Methods">
        <title>Expansion of the known Klebsiella pneumoniae species gene pool by characterization of novel alien DNA islands integrated into tmRNA gene sites.</title>
        <authorList>
            <person name="Zhang J."/>
            <person name="van Aartsen J.J."/>
            <person name="Jiang X."/>
            <person name="Shao Y."/>
            <person name="Tai C."/>
            <person name="He X."/>
            <person name="Tan Z."/>
            <person name="Deng Z."/>
            <person name="Jia S."/>
            <person name="Rajakumar K."/>
            <person name="Ou H.Y."/>
        </authorList>
    </citation>
    <scope>NUCLEOTIDE SEQUENCE</scope>
</reference>
<proteinExistence type="predicted"/>